<dbReference type="AlphaFoldDB" id="A0A0W0R097"/>
<sequence>MKPKYSAKIYFEDGKVAKAFGNDINDLILWMRNESRAKFNDIAGEIIDNKNHRIVKTFQFSPFDE</sequence>
<dbReference type="KEGG" id="ladl:NCTC12735_01497"/>
<organism evidence="1 3">
    <name type="scientific">Legionella adelaidensis</name>
    <dbReference type="NCBI Taxonomy" id="45056"/>
    <lineage>
        <taxon>Bacteria</taxon>
        <taxon>Pseudomonadati</taxon>
        <taxon>Pseudomonadota</taxon>
        <taxon>Gammaproteobacteria</taxon>
        <taxon>Legionellales</taxon>
        <taxon>Legionellaceae</taxon>
        <taxon>Legionella</taxon>
    </lineage>
</organism>
<dbReference type="OrthoDB" id="5643781at2"/>
<dbReference type="Proteomes" id="UP000281170">
    <property type="component" value="Plasmid 24"/>
</dbReference>
<evidence type="ECO:0000313" key="2">
    <source>
        <dbReference type="EMBL" id="VEH85855.1"/>
    </source>
</evidence>
<dbReference type="PATRIC" id="fig|45056.6.peg.1839"/>
<gene>
    <name evidence="1" type="ORF">Lade_1781</name>
    <name evidence="2" type="ORF">NCTC12735_01497</name>
</gene>
<dbReference type="RefSeq" id="WP_058462854.1">
    <property type="nucleotide sequence ID" value="NZ_CAAAHS010000006.1"/>
</dbReference>
<dbReference type="EMBL" id="LNKA01000019">
    <property type="protein sequence ID" value="KTC64487.1"/>
    <property type="molecule type" value="Genomic_DNA"/>
</dbReference>
<reference evidence="2 4" key="2">
    <citation type="submission" date="2018-12" db="EMBL/GenBank/DDBJ databases">
        <authorList>
            <consortium name="Pathogen Informatics"/>
        </authorList>
    </citation>
    <scope>NUCLEOTIDE SEQUENCE [LARGE SCALE GENOMIC DNA]</scope>
    <source>
        <strain evidence="2 4">NCTC12735</strain>
        <plasmid evidence="4">24</plasmid>
    </source>
</reference>
<keyword evidence="2" id="KW-0614">Plasmid</keyword>
<accession>A0A0W0R097</accession>
<keyword evidence="3" id="KW-1185">Reference proteome</keyword>
<evidence type="ECO:0000313" key="4">
    <source>
        <dbReference type="Proteomes" id="UP000281170"/>
    </source>
</evidence>
<dbReference type="STRING" id="45056.Lade_1781"/>
<dbReference type="EMBL" id="LR134433">
    <property type="protein sequence ID" value="VEH85855.1"/>
    <property type="molecule type" value="Genomic_DNA"/>
</dbReference>
<evidence type="ECO:0000313" key="1">
    <source>
        <dbReference type="EMBL" id="KTC64487.1"/>
    </source>
</evidence>
<geneLocation type="plasmid" evidence="2 4">
    <name>24</name>
</geneLocation>
<dbReference type="Proteomes" id="UP000054859">
    <property type="component" value="Unassembled WGS sequence"/>
</dbReference>
<proteinExistence type="predicted"/>
<reference evidence="1 3" key="1">
    <citation type="submission" date="2015-11" db="EMBL/GenBank/DDBJ databases">
        <title>Identification of large and diverse effector repertoires of 38 Legionella species.</title>
        <authorList>
            <person name="Burstein D."/>
            <person name="Amaro F."/>
            <person name="Zusman T."/>
            <person name="Lifshitz Z."/>
            <person name="Cohen O."/>
            <person name="Gilbert J.A."/>
            <person name="Pupko T."/>
            <person name="Shuman H.A."/>
            <person name="Segal G."/>
        </authorList>
    </citation>
    <scope>NUCLEOTIDE SEQUENCE [LARGE SCALE GENOMIC DNA]</scope>
    <source>
        <strain evidence="1 3">1762-AUS-E</strain>
    </source>
</reference>
<evidence type="ECO:0000313" key="3">
    <source>
        <dbReference type="Proteomes" id="UP000054859"/>
    </source>
</evidence>
<name>A0A0W0R097_9GAMM</name>
<protein>
    <submittedName>
        <fullName evidence="1">Uncharacterized protein</fullName>
    </submittedName>
</protein>